<protein>
    <submittedName>
        <fullName evidence="2">Nuclear transport factor 2 family protein</fullName>
    </submittedName>
</protein>
<dbReference type="Proteomes" id="UP001499930">
    <property type="component" value="Unassembled WGS sequence"/>
</dbReference>
<dbReference type="Pfam" id="PF12680">
    <property type="entry name" value="SnoaL_2"/>
    <property type="match status" value="1"/>
</dbReference>
<dbReference type="RefSeq" id="WP_344900537.1">
    <property type="nucleotide sequence ID" value="NZ_BAAAWD010000015.1"/>
</dbReference>
<dbReference type="EMBL" id="BAAAWD010000015">
    <property type="protein sequence ID" value="GAA3023516.1"/>
    <property type="molecule type" value="Genomic_DNA"/>
</dbReference>
<organism evidence="2 3">
    <name type="scientific">Streptosporangium longisporum</name>
    <dbReference type="NCBI Taxonomy" id="46187"/>
    <lineage>
        <taxon>Bacteria</taxon>
        <taxon>Bacillati</taxon>
        <taxon>Actinomycetota</taxon>
        <taxon>Actinomycetes</taxon>
        <taxon>Streptosporangiales</taxon>
        <taxon>Streptosporangiaceae</taxon>
        <taxon>Streptosporangium</taxon>
    </lineage>
</organism>
<comment type="caution">
    <text evidence="2">The sequence shown here is derived from an EMBL/GenBank/DDBJ whole genome shotgun (WGS) entry which is preliminary data.</text>
</comment>
<proteinExistence type="predicted"/>
<reference evidence="2 3" key="1">
    <citation type="journal article" date="2019" name="Int. J. Syst. Evol. Microbiol.">
        <title>The Global Catalogue of Microorganisms (GCM) 10K type strain sequencing project: providing services to taxonomists for standard genome sequencing and annotation.</title>
        <authorList>
            <consortium name="The Broad Institute Genomics Platform"/>
            <consortium name="The Broad Institute Genome Sequencing Center for Infectious Disease"/>
            <person name="Wu L."/>
            <person name="Ma J."/>
        </authorList>
    </citation>
    <scope>NUCLEOTIDE SEQUENCE [LARGE SCALE GENOMIC DNA]</scope>
    <source>
        <strain evidence="2 3">JCM 3106</strain>
    </source>
</reference>
<name>A0ABN3Y9K1_9ACTN</name>
<accession>A0ABN3Y9K1</accession>
<dbReference type="InterPro" id="IPR032710">
    <property type="entry name" value="NTF2-like_dom_sf"/>
</dbReference>
<dbReference type="Gene3D" id="3.10.450.50">
    <property type="match status" value="1"/>
</dbReference>
<evidence type="ECO:0000313" key="3">
    <source>
        <dbReference type="Proteomes" id="UP001499930"/>
    </source>
</evidence>
<feature type="domain" description="SnoaL-like" evidence="1">
    <location>
        <begin position="9"/>
        <end position="111"/>
    </location>
</feature>
<sequence length="158" mass="18400">MNDRNAALIETFYDAFARRDPDAMERCYHPDVTFGDPVFQELEGRDRVMGMWRMLLGRSADLSVTVRDVTARDHEGTAHWTARYTFGRTGRKVVNEIDAQFRFEDGLIVRHHDDFDLRRWSKMAMGRPVGVVLGWTPMLRARIRSTAMQSLQEFMGTR</sequence>
<evidence type="ECO:0000313" key="2">
    <source>
        <dbReference type="EMBL" id="GAA3023516.1"/>
    </source>
</evidence>
<keyword evidence="3" id="KW-1185">Reference proteome</keyword>
<gene>
    <name evidence="2" type="ORF">GCM10017559_56060</name>
</gene>
<dbReference type="InterPro" id="IPR037401">
    <property type="entry name" value="SnoaL-like"/>
</dbReference>
<dbReference type="SUPFAM" id="SSF54427">
    <property type="entry name" value="NTF2-like"/>
    <property type="match status" value="1"/>
</dbReference>
<evidence type="ECO:0000259" key="1">
    <source>
        <dbReference type="Pfam" id="PF12680"/>
    </source>
</evidence>